<gene>
    <name evidence="3" type="ORF">AMURIS_04008</name>
</gene>
<dbReference type="PROSITE" id="PS50943">
    <property type="entry name" value="HTH_CROC1"/>
    <property type="match status" value="1"/>
</dbReference>
<protein>
    <submittedName>
        <fullName evidence="3">Anaerobic benzoate catabolism transcriptional regulator</fullName>
    </submittedName>
</protein>
<evidence type="ECO:0000256" key="1">
    <source>
        <dbReference type="ARBA" id="ARBA00023125"/>
    </source>
</evidence>
<proteinExistence type="predicted"/>
<evidence type="ECO:0000259" key="2">
    <source>
        <dbReference type="PROSITE" id="PS50943"/>
    </source>
</evidence>
<feature type="domain" description="HTH cro/C1-type" evidence="2">
    <location>
        <begin position="14"/>
        <end position="68"/>
    </location>
</feature>
<dbReference type="PANTHER" id="PTHR46797">
    <property type="entry name" value="HTH-TYPE TRANSCRIPTIONAL REGULATOR"/>
    <property type="match status" value="1"/>
</dbReference>
<dbReference type="InterPro" id="IPR050807">
    <property type="entry name" value="TransReg_Diox_bact_type"/>
</dbReference>
<dbReference type="InterPro" id="IPR010982">
    <property type="entry name" value="Lambda_DNA-bd_dom_sf"/>
</dbReference>
<accession>A0A2K4ZLJ7</accession>
<keyword evidence="4" id="KW-1185">Reference proteome</keyword>
<dbReference type="SMART" id="SM00530">
    <property type="entry name" value="HTH_XRE"/>
    <property type="match status" value="1"/>
</dbReference>
<name>A0A2K4ZLJ7_9FIRM</name>
<sequence>MANTFDMLLMGERLRACRVARKQTMKEFAEICGISERYLADIERGVKAPKLETFVGIVNAAGISPEYLLQDSLKAADTGNLVRDALDILPKEQREIFKTFILQLADSIK</sequence>
<dbReference type="Pfam" id="PF01381">
    <property type="entry name" value="HTH_3"/>
    <property type="match status" value="1"/>
</dbReference>
<reference evidence="3 4" key="1">
    <citation type="submission" date="2018-01" db="EMBL/GenBank/DDBJ databases">
        <authorList>
            <person name="Gaut B.S."/>
            <person name="Morton B.R."/>
            <person name="Clegg M.T."/>
            <person name="Duvall M.R."/>
        </authorList>
    </citation>
    <scope>NUCLEOTIDE SEQUENCE [LARGE SCALE GENOMIC DNA]</scope>
    <source>
        <strain evidence="3">GP69</strain>
    </source>
</reference>
<keyword evidence="1" id="KW-0238">DNA-binding</keyword>
<dbReference type="EMBL" id="OFSM01000023">
    <property type="protein sequence ID" value="SOY31272.1"/>
    <property type="molecule type" value="Genomic_DNA"/>
</dbReference>
<evidence type="ECO:0000313" key="4">
    <source>
        <dbReference type="Proteomes" id="UP000236311"/>
    </source>
</evidence>
<dbReference type="InterPro" id="IPR001387">
    <property type="entry name" value="Cro/C1-type_HTH"/>
</dbReference>
<dbReference type="GO" id="GO:0003700">
    <property type="term" value="F:DNA-binding transcription factor activity"/>
    <property type="evidence" value="ECO:0007669"/>
    <property type="project" value="TreeGrafter"/>
</dbReference>
<dbReference type="Gene3D" id="1.10.260.40">
    <property type="entry name" value="lambda repressor-like DNA-binding domains"/>
    <property type="match status" value="1"/>
</dbReference>
<dbReference type="GO" id="GO:0005829">
    <property type="term" value="C:cytosol"/>
    <property type="evidence" value="ECO:0007669"/>
    <property type="project" value="TreeGrafter"/>
</dbReference>
<dbReference type="CDD" id="cd00093">
    <property type="entry name" value="HTH_XRE"/>
    <property type="match status" value="1"/>
</dbReference>
<dbReference type="Proteomes" id="UP000236311">
    <property type="component" value="Unassembled WGS sequence"/>
</dbReference>
<organism evidence="3 4">
    <name type="scientific">Acetatifactor muris</name>
    <dbReference type="NCBI Taxonomy" id="879566"/>
    <lineage>
        <taxon>Bacteria</taxon>
        <taxon>Bacillati</taxon>
        <taxon>Bacillota</taxon>
        <taxon>Clostridia</taxon>
        <taxon>Lachnospirales</taxon>
        <taxon>Lachnospiraceae</taxon>
        <taxon>Acetatifactor</taxon>
    </lineage>
</organism>
<dbReference type="SUPFAM" id="SSF47413">
    <property type="entry name" value="lambda repressor-like DNA-binding domains"/>
    <property type="match status" value="1"/>
</dbReference>
<dbReference type="GO" id="GO:0003677">
    <property type="term" value="F:DNA binding"/>
    <property type="evidence" value="ECO:0007669"/>
    <property type="project" value="UniProtKB-KW"/>
</dbReference>
<dbReference type="RefSeq" id="WP_172455212.1">
    <property type="nucleotide sequence ID" value="NZ_JANJZD010000021.1"/>
</dbReference>
<dbReference type="PANTHER" id="PTHR46797:SF1">
    <property type="entry name" value="METHYLPHOSPHONATE SYNTHASE"/>
    <property type="match status" value="1"/>
</dbReference>
<dbReference type="AlphaFoldDB" id="A0A2K4ZLJ7"/>
<evidence type="ECO:0000313" key="3">
    <source>
        <dbReference type="EMBL" id="SOY31272.1"/>
    </source>
</evidence>